<dbReference type="Proteomes" id="UP000429730">
    <property type="component" value="Unassembled WGS sequence"/>
</dbReference>
<gene>
    <name evidence="2" type="ORF">DAI13_09885</name>
    <name evidence="3" type="ORF">EGW16_04320</name>
    <name evidence="4" type="ORF">EU507_03305</name>
    <name evidence="1" type="ORF">GTI81_12655</name>
</gene>
<reference evidence="3 6" key="2">
    <citation type="submission" date="2018-10" db="EMBL/GenBank/DDBJ databases">
        <title>Genotypes and phenotypes of Enterococci isolated from broiler chickens.</title>
        <authorList>
            <person name="Muhammad A.R."/>
            <person name="Diarra M.S."/>
        </authorList>
    </citation>
    <scope>NUCLEOTIDE SEQUENCE [LARGE SCALE GENOMIC DNA]</scope>
    <source>
        <strain evidence="3 6">LIT2 A36'</strain>
    </source>
</reference>
<dbReference type="EMBL" id="SEWT01000002">
    <property type="protein sequence ID" value="RYU34508.1"/>
    <property type="molecule type" value="Genomic_DNA"/>
</dbReference>
<accession>A0A2S7LX41</accession>
<sequence length="82" mass="10141">MPWLRATSTVKVKDILEMDGRKAVPLRALIVEERVKSFKTRWYRVKETFTPLYVQHTRAFFIFRKKKMAHTFLWNDRRRERQ</sequence>
<organism evidence="2 5">
    <name type="scientific">Enterococcus faecalis</name>
    <name type="common">Streptococcus faecalis</name>
    <dbReference type="NCBI Taxonomy" id="1351"/>
    <lineage>
        <taxon>Bacteria</taxon>
        <taxon>Bacillati</taxon>
        <taxon>Bacillota</taxon>
        <taxon>Bacilli</taxon>
        <taxon>Lactobacillales</taxon>
        <taxon>Enterococcaceae</taxon>
        <taxon>Enterococcus</taxon>
    </lineage>
</organism>
<dbReference type="EMBL" id="RKMZ01000002">
    <property type="protein sequence ID" value="ROX33882.1"/>
    <property type="molecule type" value="Genomic_DNA"/>
</dbReference>
<name>A0A2S7LX41_ENTFL</name>
<evidence type="ECO:0000313" key="1">
    <source>
        <dbReference type="EMBL" id="MXS53549.1"/>
    </source>
</evidence>
<dbReference type="EMBL" id="WVTJ01000027">
    <property type="protein sequence ID" value="MXS53549.1"/>
    <property type="molecule type" value="Genomic_DNA"/>
</dbReference>
<reference evidence="2 5" key="1">
    <citation type="submission" date="2018-04" db="EMBL/GenBank/DDBJ databases">
        <authorList>
            <person name="Van Tyne D."/>
        </authorList>
    </citation>
    <scope>NUCLEOTIDE SEQUENCE [LARGE SCALE GENOMIC DNA]</scope>
    <source>
        <strain evidence="2 5">B2535</strain>
    </source>
</reference>
<dbReference type="Proteomes" id="UP000244140">
    <property type="component" value="Unassembled WGS sequence"/>
</dbReference>
<reference evidence="1 8" key="4">
    <citation type="submission" date="2019-04" db="EMBL/GenBank/DDBJ databases">
        <title>Step-wise assembly of the neonatal virome modulated by breast feeding.</title>
        <authorList>
            <person name="Liang G."/>
            <person name="Bushman F."/>
        </authorList>
    </citation>
    <scope>NUCLEOTIDE SEQUENCE [LARGE SCALE GENOMIC DNA]</scope>
    <source>
        <strain evidence="1 8">E3754</strain>
    </source>
</reference>
<dbReference type="Proteomes" id="UP000281488">
    <property type="component" value="Unassembled WGS sequence"/>
</dbReference>
<evidence type="ECO:0000313" key="3">
    <source>
        <dbReference type="EMBL" id="ROX33882.1"/>
    </source>
</evidence>
<evidence type="ECO:0000313" key="6">
    <source>
        <dbReference type="Proteomes" id="UP000281488"/>
    </source>
</evidence>
<dbReference type="EMBL" id="PZZH01000001">
    <property type="protein sequence ID" value="PTN78044.1"/>
    <property type="molecule type" value="Genomic_DNA"/>
</dbReference>
<evidence type="ECO:0000313" key="5">
    <source>
        <dbReference type="Proteomes" id="UP000244140"/>
    </source>
</evidence>
<evidence type="ECO:0000313" key="2">
    <source>
        <dbReference type="EMBL" id="PTN78044.1"/>
    </source>
</evidence>
<reference evidence="4 7" key="3">
    <citation type="submission" date="2019-02" db="EMBL/GenBank/DDBJ databases">
        <title>From farm to fork: dissemination of Tn554::fexA-optrA in linezolid-resistant Enterococcus faecalis clones from chicken feces and meat in Tunisia.</title>
        <authorList>
            <person name="Tedim A.P."/>
            <person name="Elghaieb H."/>
            <person name="Abbassi M.S."/>
            <person name="Novais C."/>
            <person name="Hassen A."/>
            <person name="Peixe L."/>
            <person name="Freitas A.R."/>
        </authorList>
    </citation>
    <scope>NUCLEOTIDE SEQUENCE [LARGE SCALE GENOMIC DNA]</scope>
    <source>
        <strain evidence="4 7">728T</strain>
    </source>
</reference>
<evidence type="ECO:0000313" key="4">
    <source>
        <dbReference type="EMBL" id="RYU34508.1"/>
    </source>
</evidence>
<proteinExistence type="predicted"/>
<protein>
    <submittedName>
        <fullName evidence="2">Uncharacterized protein</fullName>
    </submittedName>
</protein>
<dbReference type="Proteomes" id="UP000292223">
    <property type="component" value="Unassembled WGS sequence"/>
</dbReference>
<evidence type="ECO:0000313" key="8">
    <source>
        <dbReference type="Proteomes" id="UP000429730"/>
    </source>
</evidence>
<comment type="caution">
    <text evidence="2">The sequence shown here is derived from an EMBL/GenBank/DDBJ whole genome shotgun (WGS) entry which is preliminary data.</text>
</comment>
<dbReference type="AlphaFoldDB" id="A0A2S7LX41"/>
<evidence type="ECO:0000313" key="7">
    <source>
        <dbReference type="Proteomes" id="UP000292223"/>
    </source>
</evidence>